<dbReference type="InterPro" id="IPR013783">
    <property type="entry name" value="Ig-like_fold"/>
</dbReference>
<dbReference type="Gene3D" id="2.60.40.10">
    <property type="entry name" value="Immunoglobulins"/>
    <property type="match status" value="2"/>
</dbReference>
<accession>A0A9N9TKH4</accession>
<sequence length="303" mass="34382">MCCFLQGVGGFLLLVFVFGGISDTSAERSERRQEKHQEKRPVSVVIPTAVKRLDTVTLQCNYNLSGEPIYTVKWYKGPKEFYRYIPKELPNVQVFALPGITVDELKSTHKNLVLKNVQPEVTGRYKCEVSSDAPNFYTYMQSGYMYVIDVPVEDPILRTDKEILDTGYRLKGNCSAPASWPPANITWLLNGKPINYTYQERVQPRDYNMKASATSNKRIPLVTVSGVEVAIDESHFHGGKARISCVASVFHLYRREKSVVLDEDRPRPRPSSVLGNRDSNSGTSKYFSIIFYSITTQILLFSR</sequence>
<gene>
    <name evidence="3" type="ORF">PHYEVI_LOCUS4426</name>
</gene>
<dbReference type="Pfam" id="PF13927">
    <property type="entry name" value="Ig_3"/>
    <property type="match status" value="1"/>
</dbReference>
<organism evidence="3 4">
    <name type="scientific">Phyllotreta striolata</name>
    <name type="common">Striped flea beetle</name>
    <name type="synonym">Crioceris striolata</name>
    <dbReference type="NCBI Taxonomy" id="444603"/>
    <lineage>
        <taxon>Eukaryota</taxon>
        <taxon>Metazoa</taxon>
        <taxon>Ecdysozoa</taxon>
        <taxon>Arthropoda</taxon>
        <taxon>Hexapoda</taxon>
        <taxon>Insecta</taxon>
        <taxon>Pterygota</taxon>
        <taxon>Neoptera</taxon>
        <taxon>Endopterygota</taxon>
        <taxon>Coleoptera</taxon>
        <taxon>Polyphaga</taxon>
        <taxon>Cucujiformia</taxon>
        <taxon>Chrysomeloidea</taxon>
        <taxon>Chrysomelidae</taxon>
        <taxon>Galerucinae</taxon>
        <taxon>Alticini</taxon>
        <taxon>Phyllotreta</taxon>
    </lineage>
</organism>
<keyword evidence="4" id="KW-1185">Reference proteome</keyword>
<dbReference type="AlphaFoldDB" id="A0A9N9TKH4"/>
<reference evidence="3" key="1">
    <citation type="submission" date="2022-01" db="EMBL/GenBank/DDBJ databases">
        <authorList>
            <person name="King R."/>
        </authorList>
    </citation>
    <scope>NUCLEOTIDE SEQUENCE</scope>
</reference>
<dbReference type="OrthoDB" id="6343941at2759"/>
<dbReference type="SUPFAM" id="SSF48726">
    <property type="entry name" value="Immunoglobulin"/>
    <property type="match status" value="1"/>
</dbReference>
<evidence type="ECO:0000259" key="2">
    <source>
        <dbReference type="PROSITE" id="PS50835"/>
    </source>
</evidence>
<dbReference type="PANTHER" id="PTHR21261:SF15">
    <property type="entry name" value="BEATEN PATH IIIA, ISOFORM D-RELATED"/>
    <property type="match status" value="1"/>
</dbReference>
<dbReference type="InterPro" id="IPR003599">
    <property type="entry name" value="Ig_sub"/>
</dbReference>
<feature type="signal peptide" evidence="1">
    <location>
        <begin position="1"/>
        <end position="26"/>
    </location>
</feature>
<protein>
    <recommendedName>
        <fullName evidence="2">Ig-like domain-containing protein</fullName>
    </recommendedName>
</protein>
<dbReference type="EMBL" id="OU900108">
    <property type="protein sequence ID" value="CAG9858033.1"/>
    <property type="molecule type" value="Genomic_DNA"/>
</dbReference>
<evidence type="ECO:0000256" key="1">
    <source>
        <dbReference type="SAM" id="SignalP"/>
    </source>
</evidence>
<dbReference type="PANTHER" id="PTHR21261">
    <property type="entry name" value="BEAT PROTEIN"/>
    <property type="match status" value="1"/>
</dbReference>
<keyword evidence="1" id="KW-0732">Signal</keyword>
<proteinExistence type="predicted"/>
<dbReference type="FunFam" id="2.60.40.10:FF:000437">
    <property type="entry name" value="Beat-IIIc, isoform A"/>
    <property type="match status" value="1"/>
</dbReference>
<dbReference type="InterPro" id="IPR036179">
    <property type="entry name" value="Ig-like_dom_sf"/>
</dbReference>
<name>A0A9N9TKH4_PHYSR</name>
<evidence type="ECO:0000313" key="4">
    <source>
        <dbReference type="Proteomes" id="UP001153712"/>
    </source>
</evidence>
<feature type="domain" description="Ig-like" evidence="2">
    <location>
        <begin position="41"/>
        <end position="137"/>
    </location>
</feature>
<dbReference type="SMART" id="SM00409">
    <property type="entry name" value="IG"/>
    <property type="match status" value="1"/>
</dbReference>
<dbReference type="InterPro" id="IPR007110">
    <property type="entry name" value="Ig-like_dom"/>
</dbReference>
<dbReference type="Proteomes" id="UP001153712">
    <property type="component" value="Chromosome 15"/>
</dbReference>
<feature type="chain" id="PRO_5040127715" description="Ig-like domain-containing protein" evidence="1">
    <location>
        <begin position="27"/>
        <end position="303"/>
    </location>
</feature>
<dbReference type="CDD" id="cd00096">
    <property type="entry name" value="Ig"/>
    <property type="match status" value="1"/>
</dbReference>
<dbReference type="PROSITE" id="PS50835">
    <property type="entry name" value="IG_LIKE"/>
    <property type="match status" value="1"/>
</dbReference>
<evidence type="ECO:0000313" key="3">
    <source>
        <dbReference type="EMBL" id="CAG9858033.1"/>
    </source>
</evidence>